<dbReference type="STRING" id="35818.HPU229336_00790"/>
<feature type="transmembrane region" description="Helical" evidence="1">
    <location>
        <begin position="12"/>
        <end position="33"/>
    </location>
</feature>
<accession>A0A0N1MPW8</accession>
<dbReference type="Proteomes" id="UP000037997">
    <property type="component" value="Unassembled WGS sequence"/>
</dbReference>
<evidence type="ECO:0000256" key="1">
    <source>
        <dbReference type="SAM" id="Phobius"/>
    </source>
</evidence>
<dbReference type="EMBL" id="JNOC01000029">
    <property type="protein sequence ID" value="KPH55945.1"/>
    <property type="molecule type" value="Genomic_DNA"/>
</dbReference>
<evidence type="ECO:0000313" key="3">
    <source>
        <dbReference type="EMBL" id="STQ87405.1"/>
    </source>
</evidence>
<dbReference type="EMBL" id="UGJF01000001">
    <property type="protein sequence ID" value="STQ87405.1"/>
    <property type="molecule type" value="Genomic_DNA"/>
</dbReference>
<protein>
    <submittedName>
        <fullName evidence="2">Uncharacterized protein</fullName>
    </submittedName>
</protein>
<evidence type="ECO:0000313" key="4">
    <source>
        <dbReference type="Proteomes" id="UP000037997"/>
    </source>
</evidence>
<sequence length="191" mass="21963">MEHFTFKTYLSYKFLNSLFGSASLGTIFTIYAILPPKTFSIGGITLALGAWILTFFYTQLLKTKPYKIILLMIEILPFCYLAAYLLFPNTFYGAILIYALYQIGFIFGDYLSRNETLIFHTKDYLSKIDKARQIGYLSGLSLAFIFYFILEKFGIDSKEAQIYNIHFLLLLLQCLVILTLILSFKGKSCKT</sequence>
<proteinExistence type="predicted"/>
<feature type="transmembrane region" description="Helical" evidence="1">
    <location>
        <begin position="133"/>
        <end position="150"/>
    </location>
</feature>
<reference evidence="2 4" key="1">
    <citation type="submission" date="2014-06" db="EMBL/GenBank/DDBJ databases">
        <title>Helicobacter pullorum isolates in fresh chicken meat - phenotypic and genotypic features.</title>
        <authorList>
            <person name="Borges V."/>
            <person name="Santos A."/>
            <person name="Correia C.B."/>
            <person name="Saraiva M."/>
            <person name="Menard A."/>
            <person name="Vieira L."/>
            <person name="Sampaio D.A."/>
            <person name="Gomes J.P."/>
            <person name="Oleastro M."/>
        </authorList>
    </citation>
    <scope>NUCLEOTIDE SEQUENCE [LARGE SCALE GENOMIC DNA]</scope>
    <source>
        <strain evidence="2 4">229334/12</strain>
    </source>
</reference>
<dbReference type="PATRIC" id="fig|35818.11.peg.1043"/>
<feature type="transmembrane region" description="Helical" evidence="1">
    <location>
        <begin position="39"/>
        <end position="57"/>
    </location>
</feature>
<keyword evidence="1" id="KW-0812">Transmembrane</keyword>
<gene>
    <name evidence="2" type="ORF">HPU229334_05290</name>
    <name evidence="3" type="ORF">NCTC13156_00217</name>
</gene>
<name>A0A0N1MPW8_9HELI</name>
<keyword evidence="1" id="KW-1133">Transmembrane helix</keyword>
<dbReference type="Proteomes" id="UP000255269">
    <property type="component" value="Unassembled WGS sequence"/>
</dbReference>
<evidence type="ECO:0000313" key="5">
    <source>
        <dbReference type="Proteomes" id="UP000255269"/>
    </source>
</evidence>
<feature type="transmembrane region" description="Helical" evidence="1">
    <location>
        <begin position="93"/>
        <end position="112"/>
    </location>
</feature>
<feature type="transmembrane region" description="Helical" evidence="1">
    <location>
        <begin position="69"/>
        <end position="87"/>
    </location>
</feature>
<feature type="transmembrane region" description="Helical" evidence="1">
    <location>
        <begin position="162"/>
        <end position="184"/>
    </location>
</feature>
<dbReference type="AlphaFoldDB" id="A0A0N1MPW8"/>
<evidence type="ECO:0000313" key="2">
    <source>
        <dbReference type="EMBL" id="KPH55945.1"/>
    </source>
</evidence>
<dbReference type="RefSeq" id="WP_005021385.1">
    <property type="nucleotide sequence ID" value="NZ_CABKNZ010000043.1"/>
</dbReference>
<keyword evidence="1" id="KW-0472">Membrane</keyword>
<reference evidence="3 5" key="2">
    <citation type="submission" date="2018-06" db="EMBL/GenBank/DDBJ databases">
        <authorList>
            <consortium name="Pathogen Informatics"/>
            <person name="Doyle S."/>
        </authorList>
    </citation>
    <scope>NUCLEOTIDE SEQUENCE [LARGE SCALE GENOMIC DNA]</scope>
    <source>
        <strain evidence="3 5">NCTC13156</strain>
    </source>
</reference>
<dbReference type="OrthoDB" id="5730977at2"/>
<organism evidence="2 4">
    <name type="scientific">Helicobacter pullorum</name>
    <dbReference type="NCBI Taxonomy" id="35818"/>
    <lineage>
        <taxon>Bacteria</taxon>
        <taxon>Pseudomonadati</taxon>
        <taxon>Campylobacterota</taxon>
        <taxon>Epsilonproteobacteria</taxon>
        <taxon>Campylobacterales</taxon>
        <taxon>Helicobacteraceae</taxon>
        <taxon>Helicobacter</taxon>
    </lineage>
</organism>